<dbReference type="SUPFAM" id="SSF49899">
    <property type="entry name" value="Concanavalin A-like lectins/glucanases"/>
    <property type="match status" value="1"/>
</dbReference>
<dbReference type="AlphaFoldDB" id="A0A6B3L6D5"/>
<accession>A0A6B3L6D5</accession>
<dbReference type="InterPro" id="IPR018247">
    <property type="entry name" value="EF_Hand_1_Ca_BS"/>
</dbReference>
<dbReference type="PANTHER" id="PTHR12993:SF11">
    <property type="entry name" value="N-ACETYLGLUCOSAMINYL-PHOSPHATIDYLINOSITOL DE-N-ACETYLASE"/>
    <property type="match status" value="1"/>
</dbReference>
<dbReference type="NCBIfam" id="NF012200">
    <property type="entry name" value="choice_anch_D"/>
    <property type="match status" value="1"/>
</dbReference>
<dbReference type="Gene3D" id="2.60.40.10">
    <property type="entry name" value="Immunoglobulins"/>
    <property type="match status" value="1"/>
</dbReference>
<sequence length="785" mass="84181">MDQAQATGSNVTASINGGAGWSFDGSSGGSYNFGALDALDGKPVDGATVEFLFNFSDFSGSMAIGAVGGDSTAREMNVFKLEQWQNTGKFGITLPGEVDYSLQADSVFDQDLHVIFRRNDDEGTIDLFVNGAYVETHADKGDWRLDGGWGYIGSSSSSTQDVPTGRVYGVASYDAALSDQEIAALYNAYNGPAADPHAVVTPAALDFGDYDSVVGPLDLAVTIANYGATENLEISSVLVTGVDADHFSLSSYPSSVAPSGSVELMVRFNTSAAEGTVRATLQIETNGANRGSFEIPLTAFAFEPLPEKAALLVINPHPDDEGLFYGGTLAYYSQVRNLPTVMMSMTSGDSGISVSDPADRFLREDEMRNAARAYGVKYEPIFARFDDGGSSIETLETWTQFPNTGDDAADYLSPFTGNPVEYTARVIRKLRPEVLLTSDSGGDYGHLDHRHTSAAVVAAYAMAADSSVTILDDEGNPLPAWAVTKFYVHDADFDDANHLGHLFHNYWETPYDELGGATAREVTQQGLLAHQSQNIDYVTRTYYGQAYWGGQYEPGELWSMLESTVGLDTFNVGELSDDPDFDNFPDIHHGDFMENIDLSLFAGYLADTNRDGLVDGDDLTLMLGRLGQEVPIGSVASGDANSDGIVDQRDLDLLHAANPDTDNDKLPDVWELAHFSGVAAADPAADDDGDGVSVGDEYVAGLDPAVADRIEFSIGDAPRAVYFTVPAAGGTGYAGLTRRYQLLYSPDLVDWSTVVREGVADGALQSESIPEDQPHGFYKLDLIVE</sequence>
<proteinExistence type="predicted"/>
<organism evidence="1 2">
    <name type="scientific">Sulfuriroseicoccus oceanibius</name>
    <dbReference type="NCBI Taxonomy" id="2707525"/>
    <lineage>
        <taxon>Bacteria</taxon>
        <taxon>Pseudomonadati</taxon>
        <taxon>Verrucomicrobiota</taxon>
        <taxon>Verrucomicrobiia</taxon>
        <taxon>Verrucomicrobiales</taxon>
        <taxon>Verrucomicrobiaceae</taxon>
        <taxon>Sulfuriroseicoccus</taxon>
    </lineage>
</organism>
<evidence type="ECO:0000313" key="2">
    <source>
        <dbReference type="Proteomes" id="UP000475117"/>
    </source>
</evidence>
<dbReference type="PANTHER" id="PTHR12993">
    <property type="entry name" value="N-ACETYLGLUCOSAMINYL-PHOSPHATIDYLINOSITOL DE-N-ACETYLASE-RELATED"/>
    <property type="match status" value="1"/>
</dbReference>
<gene>
    <name evidence="1" type="ORF">G3M56_006800</name>
</gene>
<dbReference type="InterPro" id="IPR002048">
    <property type="entry name" value="EF_hand_dom"/>
</dbReference>
<keyword evidence="2" id="KW-1185">Reference proteome</keyword>
<dbReference type="Proteomes" id="UP000475117">
    <property type="component" value="Chromosome"/>
</dbReference>
<dbReference type="EMBL" id="CP066776">
    <property type="protein sequence ID" value="QQL46276.1"/>
    <property type="molecule type" value="Genomic_DNA"/>
</dbReference>
<dbReference type="InterPro" id="IPR013783">
    <property type="entry name" value="Ig-like_fold"/>
</dbReference>
<evidence type="ECO:0000313" key="1">
    <source>
        <dbReference type="EMBL" id="QQL46276.1"/>
    </source>
</evidence>
<dbReference type="Gene3D" id="2.60.120.200">
    <property type="match status" value="1"/>
</dbReference>
<dbReference type="GO" id="GO:0016811">
    <property type="term" value="F:hydrolase activity, acting on carbon-nitrogen (but not peptide) bonds, in linear amides"/>
    <property type="evidence" value="ECO:0007669"/>
    <property type="project" value="TreeGrafter"/>
</dbReference>
<dbReference type="GO" id="GO:0005509">
    <property type="term" value="F:calcium ion binding"/>
    <property type="evidence" value="ECO:0007669"/>
    <property type="project" value="InterPro"/>
</dbReference>
<dbReference type="PROSITE" id="PS00018">
    <property type="entry name" value="EF_HAND_1"/>
    <property type="match status" value="1"/>
</dbReference>
<dbReference type="KEGG" id="soa:G3M56_006800"/>
<dbReference type="Pfam" id="PF02585">
    <property type="entry name" value="PIG-L"/>
    <property type="match status" value="1"/>
</dbReference>
<dbReference type="RefSeq" id="WP_235203632.1">
    <property type="nucleotide sequence ID" value="NZ_CP066776.1"/>
</dbReference>
<name>A0A6B3L6D5_9BACT</name>
<dbReference type="InterPro" id="IPR003737">
    <property type="entry name" value="GlcNAc_PI_deacetylase-related"/>
</dbReference>
<dbReference type="Pfam" id="PF13385">
    <property type="entry name" value="Laminin_G_3"/>
    <property type="match status" value="1"/>
</dbReference>
<dbReference type="PROSITE" id="PS50222">
    <property type="entry name" value="EF_HAND_2"/>
    <property type="match status" value="1"/>
</dbReference>
<reference evidence="1 2" key="1">
    <citation type="submission" date="2020-12" db="EMBL/GenBank/DDBJ databases">
        <title>Sulforoseuscoccus oceanibium gen. nov., sp. nov., a representative of the phylum Verrucomicrobia with special cytoplasmic membrane, and proposal of Sulforoseuscoccusaceae fam. nov.</title>
        <authorList>
            <person name="Xi F."/>
        </authorList>
    </citation>
    <scope>NUCLEOTIDE SEQUENCE [LARGE SCALE GENOMIC DNA]</scope>
    <source>
        <strain evidence="1 2">T37</strain>
    </source>
</reference>
<dbReference type="InterPro" id="IPR013320">
    <property type="entry name" value="ConA-like_dom_sf"/>
</dbReference>
<dbReference type="Gene3D" id="3.40.50.10320">
    <property type="entry name" value="LmbE-like"/>
    <property type="match status" value="1"/>
</dbReference>
<dbReference type="InterPro" id="IPR024078">
    <property type="entry name" value="LmbE-like_dom_sf"/>
</dbReference>
<protein>
    <submittedName>
        <fullName evidence="1">PIG-L family deacetylase</fullName>
    </submittedName>
</protein>
<dbReference type="SUPFAM" id="SSF102588">
    <property type="entry name" value="LmbE-like"/>
    <property type="match status" value="1"/>
</dbReference>